<dbReference type="NCBIfam" id="NF009695">
    <property type="entry name" value="PRK13222.1-2"/>
    <property type="match status" value="1"/>
</dbReference>
<keyword evidence="12" id="KW-1185">Reference proteome</keyword>
<evidence type="ECO:0000256" key="6">
    <source>
        <dbReference type="ARBA" id="ARBA00022723"/>
    </source>
</evidence>
<dbReference type="RefSeq" id="WP_091811054.1">
    <property type="nucleotide sequence ID" value="NZ_FNNE01000001.1"/>
</dbReference>
<organism evidence="11 12">
    <name type="scientific">Marinobacter mobilis</name>
    <dbReference type="NCBI Taxonomy" id="488533"/>
    <lineage>
        <taxon>Bacteria</taxon>
        <taxon>Pseudomonadati</taxon>
        <taxon>Pseudomonadota</taxon>
        <taxon>Gammaproteobacteria</taxon>
        <taxon>Pseudomonadales</taxon>
        <taxon>Marinobacteraceae</taxon>
        <taxon>Marinobacter</taxon>
    </lineage>
</organism>
<dbReference type="HAMAP" id="MF_00495">
    <property type="entry name" value="GPH_hydrolase_bact"/>
    <property type="match status" value="1"/>
</dbReference>
<dbReference type="InterPro" id="IPR023214">
    <property type="entry name" value="HAD_sf"/>
</dbReference>
<dbReference type="GO" id="GO:0046872">
    <property type="term" value="F:metal ion binding"/>
    <property type="evidence" value="ECO:0007669"/>
    <property type="project" value="UniProtKB-KW"/>
</dbReference>
<dbReference type="InterPro" id="IPR041492">
    <property type="entry name" value="HAD_2"/>
</dbReference>
<dbReference type="FunFam" id="3.40.50.1000:FF:000022">
    <property type="entry name" value="Phosphoglycolate phosphatase"/>
    <property type="match status" value="1"/>
</dbReference>
<dbReference type="PANTHER" id="PTHR43434">
    <property type="entry name" value="PHOSPHOGLYCOLATE PHOSPHATASE"/>
    <property type="match status" value="1"/>
</dbReference>
<evidence type="ECO:0000256" key="8">
    <source>
        <dbReference type="ARBA" id="ARBA00022842"/>
    </source>
</evidence>
<dbReference type="Gene3D" id="1.10.150.240">
    <property type="entry name" value="Putative phosphatase, domain 2"/>
    <property type="match status" value="1"/>
</dbReference>
<evidence type="ECO:0000313" key="11">
    <source>
        <dbReference type="EMBL" id="SDW04029.1"/>
    </source>
</evidence>
<dbReference type="NCBIfam" id="TIGR01449">
    <property type="entry name" value="PGP_bact"/>
    <property type="match status" value="1"/>
</dbReference>
<reference evidence="11 12" key="1">
    <citation type="submission" date="2016-10" db="EMBL/GenBank/DDBJ databases">
        <authorList>
            <person name="de Groot N.N."/>
        </authorList>
    </citation>
    <scope>NUCLEOTIDE SEQUENCE [LARGE SCALE GENOMIC DNA]</scope>
    <source>
        <strain evidence="11 12">CGMCC 1.7059</strain>
    </source>
</reference>
<dbReference type="InterPro" id="IPR036412">
    <property type="entry name" value="HAD-like_sf"/>
</dbReference>
<feature type="active site" description="Nucleophile" evidence="10">
    <location>
        <position position="18"/>
    </location>
</feature>
<sequence length="229" mass="24703">MKLTDLFNGQWPDTILFDLDGTLVDSAPDLAAATDAMLVAMGKVAPGEQKVREWVGNGASVLVRRALAGRHDYQADDHHDESTVERALDLFFDAYHEVNGHHATVFEGIETFLQFASNQGCKLGVVTNKPMAFTDDLLERMGLAHWFDVTVSGDTLAVKKPNPEPLHHALESLGGALEKTLMVGDSITDISAAKNAGVPVVAVRYGYNYGGPVDELGAEIVVDSLTELL</sequence>
<dbReference type="NCBIfam" id="TIGR01509">
    <property type="entry name" value="HAD-SF-IA-v3"/>
    <property type="match status" value="1"/>
</dbReference>
<dbReference type="Gene3D" id="3.40.50.1000">
    <property type="entry name" value="HAD superfamily/HAD-like"/>
    <property type="match status" value="1"/>
</dbReference>
<accession>A0A1H2QC85</accession>
<dbReference type="OrthoDB" id="9776368at2"/>
<dbReference type="GO" id="GO:0005829">
    <property type="term" value="C:cytosol"/>
    <property type="evidence" value="ECO:0007669"/>
    <property type="project" value="TreeGrafter"/>
</dbReference>
<dbReference type="GO" id="GO:0006281">
    <property type="term" value="P:DNA repair"/>
    <property type="evidence" value="ECO:0007669"/>
    <property type="project" value="TreeGrafter"/>
</dbReference>
<dbReference type="GO" id="GO:0008967">
    <property type="term" value="F:phosphoglycolate phosphatase activity"/>
    <property type="evidence" value="ECO:0007669"/>
    <property type="project" value="UniProtKB-UniRule"/>
</dbReference>
<evidence type="ECO:0000256" key="3">
    <source>
        <dbReference type="ARBA" id="ARBA00004818"/>
    </source>
</evidence>
<keyword evidence="6 10" id="KW-0479">Metal-binding</keyword>
<proteinExistence type="inferred from homology"/>
<evidence type="ECO:0000256" key="1">
    <source>
        <dbReference type="ARBA" id="ARBA00000830"/>
    </source>
</evidence>
<dbReference type="SFLD" id="SFLDG01135">
    <property type="entry name" value="C1.5.6:_HAD__Beta-PGM__Phospha"/>
    <property type="match status" value="1"/>
</dbReference>
<evidence type="ECO:0000256" key="7">
    <source>
        <dbReference type="ARBA" id="ARBA00022801"/>
    </source>
</evidence>
<dbReference type="EC" id="3.1.3.18" evidence="5 10"/>
<dbReference type="InterPro" id="IPR023198">
    <property type="entry name" value="PGP-like_dom2"/>
</dbReference>
<evidence type="ECO:0000256" key="5">
    <source>
        <dbReference type="ARBA" id="ARBA00013078"/>
    </source>
</evidence>
<dbReference type="InterPro" id="IPR037512">
    <property type="entry name" value="PGPase_prok"/>
</dbReference>
<dbReference type="PANTHER" id="PTHR43434:SF1">
    <property type="entry name" value="PHOSPHOGLYCOLATE PHOSPHATASE"/>
    <property type="match status" value="1"/>
</dbReference>
<gene>
    <name evidence="11" type="ORF">SAMN04487960_101168</name>
</gene>
<evidence type="ECO:0000256" key="4">
    <source>
        <dbReference type="ARBA" id="ARBA00006171"/>
    </source>
</evidence>
<comment type="similarity">
    <text evidence="4 10">Belongs to the HAD-like hydrolase superfamily. CbbY/CbbZ/Gph/YieH family.</text>
</comment>
<dbReference type="SUPFAM" id="SSF56784">
    <property type="entry name" value="HAD-like"/>
    <property type="match status" value="1"/>
</dbReference>
<dbReference type="UniPathway" id="UPA00865">
    <property type="reaction ID" value="UER00834"/>
</dbReference>
<keyword evidence="8 10" id="KW-0460">Magnesium</keyword>
<comment type="cofactor">
    <cofactor evidence="2 10">
        <name>Mg(2+)</name>
        <dbReference type="ChEBI" id="CHEBI:18420"/>
    </cofactor>
</comment>
<dbReference type="PRINTS" id="PR00413">
    <property type="entry name" value="HADHALOGNASE"/>
</dbReference>
<feature type="binding site" evidence="10">
    <location>
        <position position="18"/>
    </location>
    <ligand>
        <name>Mg(2+)</name>
        <dbReference type="ChEBI" id="CHEBI:18420"/>
    </ligand>
</feature>
<keyword evidence="9 10" id="KW-0119">Carbohydrate metabolism</keyword>
<dbReference type="STRING" id="488533.SAMN04487960_101168"/>
<dbReference type="GO" id="GO:0046295">
    <property type="term" value="P:glycolate biosynthetic process"/>
    <property type="evidence" value="ECO:0007669"/>
    <property type="project" value="UniProtKB-UniRule"/>
</dbReference>
<evidence type="ECO:0000313" key="12">
    <source>
        <dbReference type="Proteomes" id="UP000199675"/>
    </source>
</evidence>
<dbReference type="Proteomes" id="UP000199675">
    <property type="component" value="Unassembled WGS sequence"/>
</dbReference>
<evidence type="ECO:0000256" key="10">
    <source>
        <dbReference type="HAMAP-Rule" id="MF_00495"/>
    </source>
</evidence>
<dbReference type="SFLD" id="SFLDG01129">
    <property type="entry name" value="C1.5:_HAD__Beta-PGM__Phosphata"/>
    <property type="match status" value="1"/>
</dbReference>
<comment type="function">
    <text evidence="10">Specifically catalyzes the dephosphorylation of 2-phosphoglycolate. Is involved in the dissimilation of the intracellular 2-phosphoglycolate formed during the DNA repair of 3'-phosphoglycolate ends, a major class of DNA lesions induced by oxidative stress.</text>
</comment>
<keyword evidence="7 10" id="KW-0378">Hydrolase</keyword>
<dbReference type="EMBL" id="FNNE01000001">
    <property type="protein sequence ID" value="SDW04029.1"/>
    <property type="molecule type" value="Genomic_DNA"/>
</dbReference>
<dbReference type="Pfam" id="PF13419">
    <property type="entry name" value="HAD_2"/>
    <property type="match status" value="1"/>
</dbReference>
<dbReference type="GO" id="GO:0005975">
    <property type="term" value="P:carbohydrate metabolic process"/>
    <property type="evidence" value="ECO:0007669"/>
    <property type="project" value="InterPro"/>
</dbReference>
<dbReference type="InterPro" id="IPR050155">
    <property type="entry name" value="HAD-like_hydrolase_sf"/>
</dbReference>
<dbReference type="CDD" id="cd16417">
    <property type="entry name" value="HAD_PGPase"/>
    <property type="match status" value="1"/>
</dbReference>
<evidence type="ECO:0000256" key="2">
    <source>
        <dbReference type="ARBA" id="ARBA00001946"/>
    </source>
</evidence>
<dbReference type="NCBIfam" id="TIGR01549">
    <property type="entry name" value="HAD-SF-IA-v1"/>
    <property type="match status" value="1"/>
</dbReference>
<feature type="binding site" evidence="10">
    <location>
        <position position="185"/>
    </location>
    <ligand>
        <name>Mg(2+)</name>
        <dbReference type="ChEBI" id="CHEBI:18420"/>
    </ligand>
</feature>
<name>A0A1H2QC85_9GAMM</name>
<dbReference type="AlphaFoldDB" id="A0A1H2QC85"/>
<protein>
    <recommendedName>
        <fullName evidence="5 10">Phosphoglycolate phosphatase</fullName>
        <shortName evidence="10">PGP</shortName>
        <shortName evidence="10">PGPase</shortName>
        <ecNumber evidence="5 10">3.1.3.18</ecNumber>
    </recommendedName>
</protein>
<evidence type="ECO:0000256" key="9">
    <source>
        <dbReference type="ARBA" id="ARBA00023277"/>
    </source>
</evidence>
<feature type="binding site" evidence="10">
    <location>
        <position position="20"/>
    </location>
    <ligand>
        <name>Mg(2+)</name>
        <dbReference type="ChEBI" id="CHEBI:18420"/>
    </ligand>
</feature>
<comment type="pathway">
    <text evidence="3 10">Organic acid metabolism; glycolate biosynthesis; glycolate from 2-phosphoglycolate: step 1/1.</text>
</comment>
<dbReference type="SFLD" id="SFLDS00003">
    <property type="entry name" value="Haloacid_Dehalogenase"/>
    <property type="match status" value="1"/>
</dbReference>
<dbReference type="InterPro" id="IPR006439">
    <property type="entry name" value="HAD-SF_hydro_IA"/>
</dbReference>
<comment type="catalytic activity">
    <reaction evidence="1 10">
        <text>2-phosphoglycolate + H2O = glycolate + phosphate</text>
        <dbReference type="Rhea" id="RHEA:14369"/>
        <dbReference type="ChEBI" id="CHEBI:15377"/>
        <dbReference type="ChEBI" id="CHEBI:29805"/>
        <dbReference type="ChEBI" id="CHEBI:43474"/>
        <dbReference type="ChEBI" id="CHEBI:58033"/>
        <dbReference type="EC" id="3.1.3.18"/>
    </reaction>
</comment>